<gene>
    <name evidence="5" type="ORF">A3843_09460</name>
</gene>
<dbReference type="GO" id="GO:0005737">
    <property type="term" value="C:cytoplasm"/>
    <property type="evidence" value="ECO:0007669"/>
    <property type="project" value="UniProtKB-SubCell"/>
</dbReference>
<organism evidence="5 6">
    <name type="scientific">Pseudovibrio exalbescens</name>
    <dbReference type="NCBI Taxonomy" id="197461"/>
    <lineage>
        <taxon>Bacteria</taxon>
        <taxon>Pseudomonadati</taxon>
        <taxon>Pseudomonadota</taxon>
        <taxon>Alphaproteobacteria</taxon>
        <taxon>Hyphomicrobiales</taxon>
        <taxon>Stappiaceae</taxon>
        <taxon>Pseudovibrio</taxon>
    </lineage>
</organism>
<keyword evidence="2 4" id="KW-0378">Hydrolase</keyword>
<reference evidence="5 6" key="1">
    <citation type="submission" date="2016-03" db="EMBL/GenBank/DDBJ databases">
        <title>Genome sequence of Nesiotobacter sp. nov., a moderately halophilic alphaproteobacterium isolated from the Yellow Sea, China.</title>
        <authorList>
            <person name="Zhang G."/>
            <person name="Zhang R."/>
        </authorList>
    </citation>
    <scope>NUCLEOTIDE SEQUENCE [LARGE SCALE GENOMIC DNA]</scope>
    <source>
        <strain evidence="5 6">WB1-6</strain>
    </source>
</reference>
<keyword evidence="4" id="KW-0963">Cytoplasm</keyword>
<evidence type="ECO:0000313" key="5">
    <source>
        <dbReference type="EMBL" id="OKL44594.1"/>
    </source>
</evidence>
<comment type="subcellular location">
    <subcellularLocation>
        <location evidence="4">Cytoplasm</location>
    </subcellularLocation>
</comment>
<keyword evidence="3 4" id="KW-0546">Nucleotide metabolism</keyword>
<dbReference type="InterPro" id="IPR003697">
    <property type="entry name" value="Maf-like"/>
</dbReference>
<dbReference type="Gene3D" id="3.90.950.10">
    <property type="match status" value="1"/>
</dbReference>
<dbReference type="Proteomes" id="UP000185783">
    <property type="component" value="Unassembled WGS sequence"/>
</dbReference>
<dbReference type="HAMAP" id="MF_00528">
    <property type="entry name" value="Maf"/>
    <property type="match status" value="1"/>
</dbReference>
<evidence type="ECO:0000256" key="4">
    <source>
        <dbReference type="HAMAP-Rule" id="MF_00528"/>
    </source>
</evidence>
<dbReference type="SUPFAM" id="SSF52972">
    <property type="entry name" value="ITPase-like"/>
    <property type="match status" value="1"/>
</dbReference>
<keyword evidence="6" id="KW-1185">Reference proteome</keyword>
<dbReference type="GO" id="GO:0009117">
    <property type="term" value="P:nucleotide metabolic process"/>
    <property type="evidence" value="ECO:0007669"/>
    <property type="project" value="UniProtKB-KW"/>
</dbReference>
<dbReference type="CDD" id="cd00555">
    <property type="entry name" value="Maf"/>
    <property type="match status" value="1"/>
</dbReference>
<sequence>MKELILASGSAVRASLLKNAGLSFEVDPAKVDERALEEPMLQGGASPSEIAQELARAKALDVSAHRPGKLVIGADQVLDFEGQRLTKPENLEAARRQLVAFSGKVHSLHSAVCVAHDGQVVWETISTAELSVRELSSAFLDEYIDRAGEKILSSVGAYQLESLGVQLFERIEGDYFTVLGLPLLPLLDFLRSEGAVLK</sequence>
<dbReference type="AlphaFoldDB" id="A0A1U7JIS4"/>
<dbReference type="EMBL" id="LVVZ01000014">
    <property type="protein sequence ID" value="OKL44594.1"/>
    <property type="molecule type" value="Genomic_DNA"/>
</dbReference>
<dbReference type="GO" id="GO:0047429">
    <property type="term" value="F:nucleoside triphosphate diphosphatase activity"/>
    <property type="evidence" value="ECO:0007669"/>
    <property type="project" value="UniProtKB-EC"/>
</dbReference>
<comment type="function">
    <text evidence="4">Nucleoside triphosphate pyrophosphatase. May have a dual role in cell division arrest and in preventing the incorporation of modified nucleotides into cellular nucleic acids.</text>
</comment>
<dbReference type="EC" id="3.6.1.9" evidence="4"/>
<feature type="active site" description="Proton acceptor" evidence="4">
    <location>
        <position position="75"/>
    </location>
</feature>
<dbReference type="PANTHER" id="PTHR43213">
    <property type="entry name" value="BIFUNCTIONAL DTTP/UTP PYROPHOSPHATASE/METHYLTRANSFERASE PROTEIN-RELATED"/>
    <property type="match status" value="1"/>
</dbReference>
<evidence type="ECO:0000256" key="3">
    <source>
        <dbReference type="ARBA" id="ARBA00023080"/>
    </source>
</evidence>
<dbReference type="PIRSF" id="PIRSF006305">
    <property type="entry name" value="Maf"/>
    <property type="match status" value="1"/>
</dbReference>
<comment type="catalytic activity">
    <reaction evidence="4">
        <text>a ribonucleoside 5'-triphosphate + H2O = a ribonucleoside 5'-phosphate + diphosphate + H(+)</text>
        <dbReference type="Rhea" id="RHEA:23996"/>
        <dbReference type="ChEBI" id="CHEBI:15377"/>
        <dbReference type="ChEBI" id="CHEBI:15378"/>
        <dbReference type="ChEBI" id="CHEBI:33019"/>
        <dbReference type="ChEBI" id="CHEBI:58043"/>
        <dbReference type="ChEBI" id="CHEBI:61557"/>
        <dbReference type="EC" id="3.6.1.9"/>
    </reaction>
</comment>
<comment type="caution">
    <text evidence="4">Lacks conserved residue(s) required for the propagation of feature annotation.</text>
</comment>
<accession>A0A1U7JIS4</accession>
<protein>
    <recommendedName>
        <fullName evidence="4">Nucleoside triphosphate pyrophosphatase</fullName>
        <ecNumber evidence="4">3.6.1.9</ecNumber>
    </recommendedName>
    <alternativeName>
        <fullName evidence="4">Nucleotide pyrophosphatase</fullName>
        <shortName evidence="4">Nucleotide PPase</shortName>
    </alternativeName>
</protein>
<evidence type="ECO:0000256" key="1">
    <source>
        <dbReference type="ARBA" id="ARBA00001968"/>
    </source>
</evidence>
<comment type="catalytic activity">
    <reaction evidence="4">
        <text>a 2'-deoxyribonucleoside 5'-triphosphate + H2O = a 2'-deoxyribonucleoside 5'-phosphate + diphosphate + H(+)</text>
        <dbReference type="Rhea" id="RHEA:44644"/>
        <dbReference type="ChEBI" id="CHEBI:15377"/>
        <dbReference type="ChEBI" id="CHEBI:15378"/>
        <dbReference type="ChEBI" id="CHEBI:33019"/>
        <dbReference type="ChEBI" id="CHEBI:61560"/>
        <dbReference type="ChEBI" id="CHEBI:65317"/>
        <dbReference type="EC" id="3.6.1.9"/>
    </reaction>
</comment>
<evidence type="ECO:0000313" key="6">
    <source>
        <dbReference type="Proteomes" id="UP000185783"/>
    </source>
</evidence>
<dbReference type="Pfam" id="PF02545">
    <property type="entry name" value="Maf"/>
    <property type="match status" value="1"/>
</dbReference>
<dbReference type="InterPro" id="IPR029001">
    <property type="entry name" value="ITPase-like_fam"/>
</dbReference>
<comment type="similarity">
    <text evidence="4">Belongs to the Maf family.</text>
</comment>
<comment type="cofactor">
    <cofactor evidence="1 4">
        <name>a divalent metal cation</name>
        <dbReference type="ChEBI" id="CHEBI:60240"/>
    </cofactor>
</comment>
<evidence type="ECO:0000256" key="2">
    <source>
        <dbReference type="ARBA" id="ARBA00022801"/>
    </source>
</evidence>
<proteinExistence type="inferred from homology"/>
<dbReference type="STRING" id="197461.A3843_09460"/>
<dbReference type="PANTHER" id="PTHR43213:SF5">
    <property type="entry name" value="BIFUNCTIONAL DTTP_UTP PYROPHOSPHATASE_METHYLTRANSFERASE PROTEIN-RELATED"/>
    <property type="match status" value="1"/>
</dbReference>
<comment type="caution">
    <text evidence="5">The sequence shown here is derived from an EMBL/GenBank/DDBJ whole genome shotgun (WGS) entry which is preliminary data.</text>
</comment>
<name>A0A1U7JIS4_9HYPH</name>